<dbReference type="PANTHER" id="PTHR15549">
    <property type="entry name" value="PAIRED IMMUNOGLOBULIN-LIKE TYPE 2 RECEPTOR"/>
    <property type="match status" value="1"/>
</dbReference>
<dbReference type="GO" id="GO:0016020">
    <property type="term" value="C:membrane"/>
    <property type="evidence" value="ECO:0007669"/>
    <property type="project" value="UniProtKB-SubCell"/>
</dbReference>
<feature type="region of interest" description="Disordered" evidence="5">
    <location>
        <begin position="256"/>
        <end position="320"/>
    </location>
</feature>
<evidence type="ECO:0000256" key="2">
    <source>
        <dbReference type="ARBA" id="ARBA00022692"/>
    </source>
</evidence>
<dbReference type="PROSITE" id="PS51212">
    <property type="entry name" value="WSC"/>
    <property type="match status" value="1"/>
</dbReference>
<feature type="domain" description="WSC" evidence="8">
    <location>
        <begin position="29"/>
        <end position="117"/>
    </location>
</feature>
<evidence type="ECO:0000256" key="5">
    <source>
        <dbReference type="SAM" id="MobiDB-lite"/>
    </source>
</evidence>
<dbReference type="PANTHER" id="PTHR15549:SF26">
    <property type="entry name" value="AXIAL BUDDING PATTERN PROTEIN 2-RELATED"/>
    <property type="match status" value="1"/>
</dbReference>
<dbReference type="AlphaFoldDB" id="A0AAN6QHM2"/>
<comment type="caution">
    <text evidence="9">The sequence shown here is derived from an EMBL/GenBank/DDBJ whole genome shotgun (WGS) entry which is preliminary data.</text>
</comment>
<evidence type="ECO:0000256" key="3">
    <source>
        <dbReference type="ARBA" id="ARBA00022989"/>
    </source>
</evidence>
<keyword evidence="4 6" id="KW-0472">Membrane</keyword>
<organism evidence="9 10">
    <name type="scientific">Canariomyces notabilis</name>
    <dbReference type="NCBI Taxonomy" id="2074819"/>
    <lineage>
        <taxon>Eukaryota</taxon>
        <taxon>Fungi</taxon>
        <taxon>Dikarya</taxon>
        <taxon>Ascomycota</taxon>
        <taxon>Pezizomycotina</taxon>
        <taxon>Sordariomycetes</taxon>
        <taxon>Sordariomycetidae</taxon>
        <taxon>Sordariales</taxon>
        <taxon>Chaetomiaceae</taxon>
        <taxon>Canariomyces</taxon>
    </lineage>
</organism>
<dbReference type="InterPro" id="IPR051694">
    <property type="entry name" value="Immunoregulatory_rcpt-like"/>
</dbReference>
<keyword evidence="10" id="KW-1185">Reference proteome</keyword>
<evidence type="ECO:0000313" key="10">
    <source>
        <dbReference type="Proteomes" id="UP001302812"/>
    </source>
</evidence>
<evidence type="ECO:0000259" key="8">
    <source>
        <dbReference type="PROSITE" id="PS51212"/>
    </source>
</evidence>
<dbReference type="EMBL" id="MU853351">
    <property type="protein sequence ID" value="KAK4110349.1"/>
    <property type="molecule type" value="Genomic_DNA"/>
</dbReference>
<evidence type="ECO:0000256" key="4">
    <source>
        <dbReference type="ARBA" id="ARBA00023136"/>
    </source>
</evidence>
<dbReference type="SMART" id="SM00321">
    <property type="entry name" value="WSC"/>
    <property type="match status" value="1"/>
</dbReference>
<comment type="subcellular location">
    <subcellularLocation>
        <location evidence="1">Membrane</location>
        <topology evidence="1">Single-pass membrane protein</topology>
    </subcellularLocation>
</comment>
<dbReference type="RefSeq" id="XP_064667919.1">
    <property type="nucleotide sequence ID" value="XM_064817984.1"/>
</dbReference>
<feature type="compositionally biased region" description="Basic and acidic residues" evidence="5">
    <location>
        <begin position="298"/>
        <end position="308"/>
    </location>
</feature>
<evidence type="ECO:0000313" key="9">
    <source>
        <dbReference type="EMBL" id="KAK4110349.1"/>
    </source>
</evidence>
<accession>A0AAN6QHM2</accession>
<dbReference type="InterPro" id="IPR002889">
    <property type="entry name" value="WSC_carb-bd"/>
</dbReference>
<reference evidence="9" key="1">
    <citation type="journal article" date="2023" name="Mol. Phylogenet. Evol.">
        <title>Genome-scale phylogeny and comparative genomics of the fungal order Sordariales.</title>
        <authorList>
            <person name="Hensen N."/>
            <person name="Bonometti L."/>
            <person name="Westerberg I."/>
            <person name="Brannstrom I.O."/>
            <person name="Guillou S."/>
            <person name="Cros-Aarteil S."/>
            <person name="Calhoun S."/>
            <person name="Haridas S."/>
            <person name="Kuo A."/>
            <person name="Mondo S."/>
            <person name="Pangilinan J."/>
            <person name="Riley R."/>
            <person name="LaButti K."/>
            <person name="Andreopoulos B."/>
            <person name="Lipzen A."/>
            <person name="Chen C."/>
            <person name="Yan M."/>
            <person name="Daum C."/>
            <person name="Ng V."/>
            <person name="Clum A."/>
            <person name="Steindorff A."/>
            <person name="Ohm R.A."/>
            <person name="Martin F."/>
            <person name="Silar P."/>
            <person name="Natvig D.O."/>
            <person name="Lalanne C."/>
            <person name="Gautier V."/>
            <person name="Ament-Velasquez S.L."/>
            <person name="Kruys A."/>
            <person name="Hutchinson M.I."/>
            <person name="Powell A.J."/>
            <person name="Barry K."/>
            <person name="Miller A.N."/>
            <person name="Grigoriev I.V."/>
            <person name="Debuchy R."/>
            <person name="Gladieux P."/>
            <person name="Hiltunen Thoren M."/>
            <person name="Johannesson H."/>
        </authorList>
    </citation>
    <scope>NUCLEOTIDE SEQUENCE</scope>
    <source>
        <strain evidence="9">CBS 508.74</strain>
    </source>
</reference>
<dbReference type="GO" id="GO:0071944">
    <property type="term" value="C:cell periphery"/>
    <property type="evidence" value="ECO:0007669"/>
    <property type="project" value="UniProtKB-ARBA"/>
</dbReference>
<feature type="chain" id="PRO_5043021582" description="WSC domain-containing protein" evidence="7">
    <location>
        <begin position="27"/>
        <end position="320"/>
    </location>
</feature>
<evidence type="ECO:0000256" key="1">
    <source>
        <dbReference type="ARBA" id="ARBA00004167"/>
    </source>
</evidence>
<keyword evidence="3 6" id="KW-1133">Transmembrane helix</keyword>
<reference evidence="9" key="2">
    <citation type="submission" date="2023-05" db="EMBL/GenBank/DDBJ databases">
        <authorList>
            <consortium name="Lawrence Berkeley National Laboratory"/>
            <person name="Steindorff A."/>
            <person name="Hensen N."/>
            <person name="Bonometti L."/>
            <person name="Westerberg I."/>
            <person name="Brannstrom I.O."/>
            <person name="Guillou S."/>
            <person name="Cros-Aarteil S."/>
            <person name="Calhoun S."/>
            <person name="Haridas S."/>
            <person name="Kuo A."/>
            <person name="Mondo S."/>
            <person name="Pangilinan J."/>
            <person name="Riley R."/>
            <person name="Labutti K."/>
            <person name="Andreopoulos B."/>
            <person name="Lipzen A."/>
            <person name="Chen C."/>
            <person name="Yanf M."/>
            <person name="Daum C."/>
            <person name="Ng V."/>
            <person name="Clum A."/>
            <person name="Ohm R."/>
            <person name="Martin F."/>
            <person name="Silar P."/>
            <person name="Natvig D."/>
            <person name="Lalanne C."/>
            <person name="Gautier V."/>
            <person name="Ament-Velasquez S.L."/>
            <person name="Kruys A."/>
            <person name="Hutchinson M.I."/>
            <person name="Powell A.J."/>
            <person name="Barry K."/>
            <person name="Miller A.N."/>
            <person name="Grigoriev I.V."/>
            <person name="Debuchy R."/>
            <person name="Gladieux P."/>
            <person name="Thoren M.H."/>
            <person name="Johannesson H."/>
        </authorList>
    </citation>
    <scope>NUCLEOTIDE SEQUENCE</scope>
    <source>
        <strain evidence="9">CBS 508.74</strain>
    </source>
</reference>
<feature type="signal peptide" evidence="7">
    <location>
        <begin position="1"/>
        <end position="26"/>
    </location>
</feature>
<dbReference type="Pfam" id="PF01822">
    <property type="entry name" value="WSC"/>
    <property type="match status" value="1"/>
</dbReference>
<keyword evidence="7" id="KW-0732">Signal</keyword>
<dbReference type="GeneID" id="89942109"/>
<evidence type="ECO:0000256" key="6">
    <source>
        <dbReference type="SAM" id="Phobius"/>
    </source>
</evidence>
<protein>
    <recommendedName>
        <fullName evidence="8">WSC domain-containing protein</fullName>
    </recommendedName>
</protein>
<keyword evidence="2 6" id="KW-0812">Transmembrane</keyword>
<sequence>MVPHRSRPLLRANFSLAVILFSMAKGQPSHPIEYCSPVNTADMEPFSYTWQSEGRCFGNCTDLNYAFAVLNNYDCWCSNVVPNPDDQKPVEECQFPCPGYPTDYCGGNGGLFGYLEIAANKPTATAPAGFGLSASTSTTSSGRSTPTTPTIQTVTVGGVVQTVTVSPDATATSDPALSGVENNAGLETGAIVGIVIGVIGGLLVLAAFIWLFLMKRRKENQNAGTGYISPIPGGGSPGTMTTPTTGEISGGGIFAAGSQSSGKRRSYLMPVDPRLDPFRAGGPNKSRESFTSLQDNEDYSRPVHEPPRVLRATNPDPDDD</sequence>
<evidence type="ECO:0000256" key="7">
    <source>
        <dbReference type="SAM" id="SignalP"/>
    </source>
</evidence>
<feature type="transmembrane region" description="Helical" evidence="6">
    <location>
        <begin position="190"/>
        <end position="213"/>
    </location>
</feature>
<dbReference type="Proteomes" id="UP001302812">
    <property type="component" value="Unassembled WGS sequence"/>
</dbReference>
<gene>
    <name evidence="9" type="ORF">N656DRAFT_800238</name>
</gene>
<proteinExistence type="predicted"/>
<name>A0AAN6QHM2_9PEZI</name>